<evidence type="ECO:0000259" key="4">
    <source>
        <dbReference type="SMART" id="SM00644"/>
    </source>
</evidence>
<keyword evidence="7" id="KW-1185">Reference proteome</keyword>
<dbReference type="InterPro" id="IPR036505">
    <property type="entry name" value="Amidase/PGRP_sf"/>
</dbReference>
<dbReference type="SUPFAM" id="SSF55846">
    <property type="entry name" value="N-acetylmuramoyl-L-alanine amidase-like"/>
    <property type="match status" value="1"/>
</dbReference>
<accession>A0ABU6NY87</accession>
<organism evidence="6 7">
    <name type="scientific">Metabacillus fastidiosus</name>
    <dbReference type="NCBI Taxonomy" id="1458"/>
    <lineage>
        <taxon>Bacteria</taxon>
        <taxon>Bacillati</taxon>
        <taxon>Bacillota</taxon>
        <taxon>Bacilli</taxon>
        <taxon>Bacillales</taxon>
        <taxon>Bacillaceae</taxon>
        <taxon>Metabacillus</taxon>
    </lineage>
</organism>
<evidence type="ECO:0000313" key="7">
    <source>
        <dbReference type="Proteomes" id="UP001342826"/>
    </source>
</evidence>
<dbReference type="CDD" id="cd06583">
    <property type="entry name" value="PGRP"/>
    <property type="match status" value="1"/>
</dbReference>
<dbReference type="SMART" id="SM00644">
    <property type="entry name" value="Ami_2"/>
    <property type="match status" value="1"/>
</dbReference>
<dbReference type="InterPro" id="IPR002502">
    <property type="entry name" value="Amidase_domain"/>
</dbReference>
<sequence length="224" mass="24986">MIKMQIENVGLKFSKALTPLKRVTKIIIHHPAHPTWGIKKIHNYHQKSNGWNGIGYSYFIPKHGGVQLGRGGNLGAHCKGMGMNNQSLGICFQGDFDKQVPTEAQYRDGAKLVAQLLRQEGLQINDVAPHRDFDATACPGKNFNMNKLKQYILEEMNPNVKGVVQTMSEQVKVSIATQNAIDHLASYGIIQKDYKVTKDFEITLISMMNGLVNAIENGKLKVKQ</sequence>
<dbReference type="Gene3D" id="3.40.80.10">
    <property type="entry name" value="Peptidoglycan recognition protein-like"/>
    <property type="match status" value="1"/>
</dbReference>
<evidence type="ECO:0000256" key="1">
    <source>
        <dbReference type="ARBA" id="ARBA00007553"/>
    </source>
</evidence>
<dbReference type="InterPro" id="IPR006619">
    <property type="entry name" value="PGRP_domain_met/bac"/>
</dbReference>
<dbReference type="EMBL" id="JARTFS010000006">
    <property type="protein sequence ID" value="MED4401342.1"/>
    <property type="molecule type" value="Genomic_DNA"/>
</dbReference>
<dbReference type="PANTHER" id="PTHR11022:SF41">
    <property type="entry name" value="PEPTIDOGLYCAN-RECOGNITION PROTEIN LC-RELATED"/>
    <property type="match status" value="1"/>
</dbReference>
<dbReference type="RefSeq" id="WP_328015104.1">
    <property type="nucleotide sequence ID" value="NZ_JARTFS010000006.1"/>
</dbReference>
<name>A0ABU6NY87_9BACI</name>
<proteinExistence type="inferred from homology"/>
<reference evidence="6 7" key="1">
    <citation type="submission" date="2023-03" db="EMBL/GenBank/DDBJ databases">
        <title>Bacillus Genome Sequencing.</title>
        <authorList>
            <person name="Dunlap C."/>
        </authorList>
    </citation>
    <scope>NUCLEOTIDE SEQUENCE [LARGE SCALE GENOMIC DNA]</scope>
    <source>
        <strain evidence="6 7">NRS-1717</strain>
    </source>
</reference>
<feature type="domain" description="Peptidoglycan recognition protein family" evidence="5">
    <location>
        <begin position="4"/>
        <end position="134"/>
    </location>
</feature>
<dbReference type="InterPro" id="IPR015510">
    <property type="entry name" value="PGRP"/>
</dbReference>
<evidence type="ECO:0000313" key="6">
    <source>
        <dbReference type="EMBL" id="MED4401342.1"/>
    </source>
</evidence>
<dbReference type="Proteomes" id="UP001342826">
    <property type="component" value="Unassembled WGS sequence"/>
</dbReference>
<gene>
    <name evidence="6" type="ORF">P9271_08450</name>
</gene>
<evidence type="ECO:0000256" key="3">
    <source>
        <dbReference type="ARBA" id="ARBA00032390"/>
    </source>
</evidence>
<dbReference type="SMART" id="SM00701">
    <property type="entry name" value="PGRP"/>
    <property type="match status" value="1"/>
</dbReference>
<protein>
    <recommendedName>
        <fullName evidence="3">Autolysin</fullName>
    </recommendedName>
    <alternativeName>
        <fullName evidence="2">Cell wall hydrolase</fullName>
    </alternativeName>
</protein>
<evidence type="ECO:0000256" key="2">
    <source>
        <dbReference type="ARBA" id="ARBA00030881"/>
    </source>
</evidence>
<comment type="caution">
    <text evidence="6">The sequence shown here is derived from an EMBL/GenBank/DDBJ whole genome shotgun (WGS) entry which is preliminary data.</text>
</comment>
<feature type="domain" description="N-acetylmuramoyl-L-alanine amidase" evidence="4">
    <location>
        <begin position="9"/>
        <end position="140"/>
    </location>
</feature>
<dbReference type="PANTHER" id="PTHR11022">
    <property type="entry name" value="PEPTIDOGLYCAN RECOGNITION PROTEIN"/>
    <property type="match status" value="1"/>
</dbReference>
<comment type="similarity">
    <text evidence="1">Belongs to the N-acetylmuramoyl-L-alanine amidase 2 family.</text>
</comment>
<evidence type="ECO:0000259" key="5">
    <source>
        <dbReference type="SMART" id="SM00701"/>
    </source>
</evidence>
<dbReference type="Pfam" id="PF01510">
    <property type="entry name" value="Amidase_2"/>
    <property type="match status" value="1"/>
</dbReference>